<dbReference type="PANTHER" id="PTHR43649:SF31">
    <property type="entry name" value="SN-GLYCEROL-3-PHOSPHATE-BINDING PERIPLASMIC PROTEIN UGPB"/>
    <property type="match status" value="1"/>
</dbReference>
<sequence length="465" mass="50888">MKIRLRLLAALGATVLALAACGSGSDAGSGSGSGSGSNAAPVEIRWFCCLGTGEQAEQVKAQQKVVDDFNRKQKKIRLKLEVVTYNVARDTLATQIASGNGPDIVGPVGIGGAAAFNGQWADLGPLMKEANFDLSPFEKGSVDLYRIGSVQEGIPFAIYPSTVFYKADMFEEAGLAVPPHKYGEKYKWPDGRESEWNYETLKELARKLTVDKNGKDATESGFDAKNIVQYGFEPARDDLRYQGSAFGAASLDSGDGKTVKIPDTWADAWRYFYDSMWKDKFVMTGQVFETDQFNGEGAAFFSGNVAMSVNFLWSTYGVAGAGKDWNVAAMPSHKGKTTSPTSADTFRILAKSKHPKEAFEVLSHLVGPASNELLAAYGAMPARTADQDAFFDVLAKQFTNEVDWQVVKDSVQFADNPHSELHTPKYNQTLTILGTYRSRWMTKSGLNMDNELKKLQDEIQAVWNN</sequence>
<proteinExistence type="inferred from homology"/>
<dbReference type="PANTHER" id="PTHR43649">
    <property type="entry name" value="ARABINOSE-BINDING PROTEIN-RELATED"/>
    <property type="match status" value="1"/>
</dbReference>
<dbReference type="InterPro" id="IPR006059">
    <property type="entry name" value="SBP"/>
</dbReference>
<dbReference type="Proteomes" id="UP000606172">
    <property type="component" value="Unassembled WGS sequence"/>
</dbReference>
<comment type="subcellular location">
    <subcellularLocation>
        <location evidence="1">Cell envelope</location>
    </subcellularLocation>
</comment>
<comment type="similarity">
    <text evidence="2">Belongs to the bacterial solute-binding protein 1 family.</text>
</comment>
<gene>
    <name evidence="6" type="ORF">Ssi02_76030</name>
</gene>
<evidence type="ECO:0000256" key="1">
    <source>
        <dbReference type="ARBA" id="ARBA00004196"/>
    </source>
</evidence>
<comment type="caution">
    <text evidence="6">The sequence shown here is derived from an EMBL/GenBank/DDBJ whole genome shotgun (WGS) entry which is preliminary data.</text>
</comment>
<accession>A0A919RP67</accession>
<dbReference type="Pfam" id="PF13416">
    <property type="entry name" value="SBP_bac_8"/>
    <property type="match status" value="1"/>
</dbReference>
<evidence type="ECO:0000256" key="2">
    <source>
        <dbReference type="ARBA" id="ARBA00008520"/>
    </source>
</evidence>
<dbReference type="AlphaFoldDB" id="A0A919RP67"/>
<dbReference type="InterPro" id="IPR050490">
    <property type="entry name" value="Bact_solute-bd_prot1"/>
</dbReference>
<feature type="chain" id="PRO_5038810980" evidence="5">
    <location>
        <begin position="20"/>
        <end position="465"/>
    </location>
</feature>
<evidence type="ECO:0000256" key="4">
    <source>
        <dbReference type="ARBA" id="ARBA00022729"/>
    </source>
</evidence>
<dbReference type="Gene3D" id="3.40.190.10">
    <property type="entry name" value="Periplasmic binding protein-like II"/>
    <property type="match status" value="1"/>
</dbReference>
<dbReference type="PROSITE" id="PS51257">
    <property type="entry name" value="PROKAR_LIPOPROTEIN"/>
    <property type="match status" value="1"/>
</dbReference>
<evidence type="ECO:0000313" key="7">
    <source>
        <dbReference type="Proteomes" id="UP000606172"/>
    </source>
</evidence>
<dbReference type="RefSeq" id="WP_204033062.1">
    <property type="nucleotide sequence ID" value="NZ_BOOW01000058.1"/>
</dbReference>
<dbReference type="GO" id="GO:0030313">
    <property type="term" value="C:cell envelope"/>
    <property type="evidence" value="ECO:0007669"/>
    <property type="project" value="UniProtKB-SubCell"/>
</dbReference>
<dbReference type="EMBL" id="BOOW01000058">
    <property type="protein sequence ID" value="GII97372.1"/>
    <property type="molecule type" value="Genomic_DNA"/>
</dbReference>
<organism evidence="6 7">
    <name type="scientific">Sinosporangium siamense</name>
    <dbReference type="NCBI Taxonomy" id="1367973"/>
    <lineage>
        <taxon>Bacteria</taxon>
        <taxon>Bacillati</taxon>
        <taxon>Actinomycetota</taxon>
        <taxon>Actinomycetes</taxon>
        <taxon>Streptosporangiales</taxon>
        <taxon>Streptosporangiaceae</taxon>
        <taxon>Sinosporangium</taxon>
    </lineage>
</organism>
<feature type="signal peptide" evidence="5">
    <location>
        <begin position="1"/>
        <end position="19"/>
    </location>
</feature>
<keyword evidence="3" id="KW-0813">Transport</keyword>
<keyword evidence="7" id="KW-1185">Reference proteome</keyword>
<protein>
    <submittedName>
        <fullName evidence="6">Sugar ABC transporter substrate-binding protein</fullName>
    </submittedName>
</protein>
<keyword evidence="4 5" id="KW-0732">Signal</keyword>
<name>A0A919RP67_9ACTN</name>
<reference evidence="6" key="1">
    <citation type="submission" date="2021-01" db="EMBL/GenBank/DDBJ databases">
        <title>Whole genome shotgun sequence of Sinosporangium siamense NBRC 109515.</title>
        <authorList>
            <person name="Komaki H."/>
            <person name="Tamura T."/>
        </authorList>
    </citation>
    <scope>NUCLEOTIDE SEQUENCE</scope>
    <source>
        <strain evidence="6">NBRC 109515</strain>
    </source>
</reference>
<dbReference type="SUPFAM" id="SSF53850">
    <property type="entry name" value="Periplasmic binding protein-like II"/>
    <property type="match status" value="1"/>
</dbReference>
<evidence type="ECO:0000256" key="3">
    <source>
        <dbReference type="ARBA" id="ARBA00022448"/>
    </source>
</evidence>
<evidence type="ECO:0000256" key="5">
    <source>
        <dbReference type="SAM" id="SignalP"/>
    </source>
</evidence>
<evidence type="ECO:0000313" key="6">
    <source>
        <dbReference type="EMBL" id="GII97372.1"/>
    </source>
</evidence>